<comment type="caution">
    <text evidence="7">The sequence shown here is derived from an EMBL/GenBank/DDBJ whole genome shotgun (WGS) entry which is preliminary data.</text>
</comment>
<dbReference type="PROSITE" id="PS00675">
    <property type="entry name" value="SIGMA54_INTERACT_1"/>
    <property type="match status" value="1"/>
</dbReference>
<dbReference type="GO" id="GO:0006355">
    <property type="term" value="P:regulation of DNA-templated transcription"/>
    <property type="evidence" value="ECO:0007669"/>
    <property type="project" value="InterPro"/>
</dbReference>
<dbReference type="Gene3D" id="3.40.50.300">
    <property type="entry name" value="P-loop containing nucleotide triphosphate hydrolases"/>
    <property type="match status" value="1"/>
</dbReference>
<evidence type="ECO:0000256" key="4">
    <source>
        <dbReference type="ARBA" id="ARBA00023125"/>
    </source>
</evidence>
<sequence length="321" mass="35096">MNRQQHTLIGQAPEFQAVVRATRIVAATDVALLILGESGTGKELLAHAVHQHSRRAGRAFVSVNCAALPETLAESELFGHRRGAFTGATTDSPGRIRSAAGGTLLLDEIGELPLSMQAKLLRFLESGECQALGQSMPERVDVRIIAATNRDLLAEVEAGRFREDLYYRLNVVPLELPPLRERGGDVSLLVNHLTAEIATQHGLEPPRYTPQARALLEGYGWPGNVRELRNVCERMVVFCSGREVGPDNLPREIRRGISVHATTRGGAFALPDSGVCLDDVEADLIRQALDMARGNRSKAARLLGLTRDTLLYRLKKYAIEA</sequence>
<dbReference type="Gene3D" id="1.10.10.60">
    <property type="entry name" value="Homeodomain-like"/>
    <property type="match status" value="1"/>
</dbReference>
<keyword evidence="4" id="KW-0238">DNA-binding</keyword>
<dbReference type="InterPro" id="IPR002078">
    <property type="entry name" value="Sigma_54_int"/>
</dbReference>
<name>A0A369CHT4_9GAMM</name>
<dbReference type="InterPro" id="IPR025662">
    <property type="entry name" value="Sigma_54_int_dom_ATP-bd_1"/>
</dbReference>
<dbReference type="Pfam" id="PF02954">
    <property type="entry name" value="HTH_8"/>
    <property type="match status" value="1"/>
</dbReference>
<dbReference type="EMBL" id="QPJY01000001">
    <property type="protein sequence ID" value="RCX33121.1"/>
    <property type="molecule type" value="Genomic_DNA"/>
</dbReference>
<dbReference type="PANTHER" id="PTHR32071">
    <property type="entry name" value="TRANSCRIPTIONAL REGULATORY PROTEIN"/>
    <property type="match status" value="1"/>
</dbReference>
<evidence type="ECO:0000256" key="5">
    <source>
        <dbReference type="ARBA" id="ARBA00023163"/>
    </source>
</evidence>
<organism evidence="7 8">
    <name type="scientific">Thioalbus denitrificans</name>
    <dbReference type="NCBI Taxonomy" id="547122"/>
    <lineage>
        <taxon>Bacteria</taxon>
        <taxon>Pseudomonadati</taxon>
        <taxon>Pseudomonadota</taxon>
        <taxon>Gammaproteobacteria</taxon>
        <taxon>Chromatiales</taxon>
        <taxon>Ectothiorhodospiraceae</taxon>
        <taxon>Thioalbus</taxon>
    </lineage>
</organism>
<dbReference type="PROSITE" id="PS50045">
    <property type="entry name" value="SIGMA54_INTERACT_4"/>
    <property type="match status" value="1"/>
</dbReference>
<accession>A0A369CHT4</accession>
<dbReference type="Proteomes" id="UP000252707">
    <property type="component" value="Unassembled WGS sequence"/>
</dbReference>
<keyword evidence="3" id="KW-0805">Transcription regulation</keyword>
<dbReference type="GO" id="GO:0005524">
    <property type="term" value="F:ATP binding"/>
    <property type="evidence" value="ECO:0007669"/>
    <property type="project" value="UniProtKB-KW"/>
</dbReference>
<dbReference type="SMART" id="SM00382">
    <property type="entry name" value="AAA"/>
    <property type="match status" value="1"/>
</dbReference>
<evidence type="ECO:0000259" key="6">
    <source>
        <dbReference type="PROSITE" id="PS50045"/>
    </source>
</evidence>
<gene>
    <name evidence="7" type="ORF">DFQ59_101420</name>
</gene>
<evidence type="ECO:0000313" key="7">
    <source>
        <dbReference type="EMBL" id="RCX33121.1"/>
    </source>
</evidence>
<reference evidence="7 8" key="1">
    <citation type="submission" date="2018-07" db="EMBL/GenBank/DDBJ databases">
        <title>Genomic Encyclopedia of Type Strains, Phase IV (KMG-IV): sequencing the most valuable type-strain genomes for metagenomic binning, comparative biology and taxonomic classification.</title>
        <authorList>
            <person name="Goeker M."/>
        </authorList>
    </citation>
    <scope>NUCLEOTIDE SEQUENCE [LARGE SCALE GENOMIC DNA]</scope>
    <source>
        <strain evidence="7 8">DSM 26407</strain>
    </source>
</reference>
<dbReference type="PROSITE" id="PS00688">
    <property type="entry name" value="SIGMA54_INTERACT_3"/>
    <property type="match status" value="1"/>
</dbReference>
<dbReference type="CDD" id="cd00009">
    <property type="entry name" value="AAA"/>
    <property type="match status" value="1"/>
</dbReference>
<keyword evidence="8" id="KW-1185">Reference proteome</keyword>
<dbReference type="AlphaFoldDB" id="A0A369CHT4"/>
<evidence type="ECO:0000256" key="3">
    <source>
        <dbReference type="ARBA" id="ARBA00023015"/>
    </source>
</evidence>
<keyword evidence="5" id="KW-0804">Transcription</keyword>
<dbReference type="RefSeq" id="WP_114277998.1">
    <property type="nucleotide sequence ID" value="NZ_QPJY01000001.1"/>
</dbReference>
<dbReference type="InterPro" id="IPR009057">
    <property type="entry name" value="Homeodomain-like_sf"/>
</dbReference>
<dbReference type="Pfam" id="PF25601">
    <property type="entry name" value="AAA_lid_14"/>
    <property type="match status" value="1"/>
</dbReference>
<dbReference type="Pfam" id="PF00158">
    <property type="entry name" value="Sigma54_activat"/>
    <property type="match status" value="1"/>
</dbReference>
<protein>
    <submittedName>
        <fullName evidence="7">Regulatory Fis family protein</fullName>
    </submittedName>
</protein>
<dbReference type="PROSITE" id="PS00676">
    <property type="entry name" value="SIGMA54_INTERACT_2"/>
    <property type="match status" value="1"/>
</dbReference>
<dbReference type="InterPro" id="IPR025944">
    <property type="entry name" value="Sigma_54_int_dom_CS"/>
</dbReference>
<dbReference type="FunFam" id="3.40.50.300:FF:000006">
    <property type="entry name" value="DNA-binding transcriptional regulator NtrC"/>
    <property type="match status" value="1"/>
</dbReference>
<dbReference type="SUPFAM" id="SSF46689">
    <property type="entry name" value="Homeodomain-like"/>
    <property type="match status" value="1"/>
</dbReference>
<dbReference type="InterPro" id="IPR027417">
    <property type="entry name" value="P-loop_NTPase"/>
</dbReference>
<dbReference type="SUPFAM" id="SSF52540">
    <property type="entry name" value="P-loop containing nucleoside triphosphate hydrolases"/>
    <property type="match status" value="1"/>
</dbReference>
<evidence type="ECO:0000256" key="1">
    <source>
        <dbReference type="ARBA" id="ARBA00022741"/>
    </source>
</evidence>
<dbReference type="OrthoDB" id="9804019at2"/>
<evidence type="ECO:0000313" key="8">
    <source>
        <dbReference type="Proteomes" id="UP000252707"/>
    </source>
</evidence>
<feature type="domain" description="Sigma-54 factor interaction" evidence="6">
    <location>
        <begin position="8"/>
        <end position="237"/>
    </location>
</feature>
<dbReference type="GO" id="GO:0043565">
    <property type="term" value="F:sequence-specific DNA binding"/>
    <property type="evidence" value="ECO:0007669"/>
    <property type="project" value="InterPro"/>
</dbReference>
<dbReference type="InterPro" id="IPR025943">
    <property type="entry name" value="Sigma_54_int_dom_ATP-bd_2"/>
</dbReference>
<dbReference type="Gene3D" id="1.10.8.60">
    <property type="match status" value="1"/>
</dbReference>
<keyword evidence="2" id="KW-0067">ATP-binding</keyword>
<dbReference type="InterPro" id="IPR058031">
    <property type="entry name" value="AAA_lid_NorR"/>
</dbReference>
<dbReference type="PRINTS" id="PR01590">
    <property type="entry name" value="HTHFIS"/>
</dbReference>
<evidence type="ECO:0000256" key="2">
    <source>
        <dbReference type="ARBA" id="ARBA00022840"/>
    </source>
</evidence>
<keyword evidence="1" id="KW-0547">Nucleotide-binding</keyword>
<dbReference type="InterPro" id="IPR002197">
    <property type="entry name" value="HTH_Fis"/>
</dbReference>
<proteinExistence type="predicted"/>
<dbReference type="InterPro" id="IPR003593">
    <property type="entry name" value="AAA+_ATPase"/>
</dbReference>